<protein>
    <submittedName>
        <fullName evidence="2">WG repeat-containing protein</fullName>
    </submittedName>
</protein>
<dbReference type="AlphaFoldDB" id="A0A7L7KUW1"/>
<dbReference type="EMBL" id="CP048914">
    <property type="protein sequence ID" value="QMS85558.1"/>
    <property type="molecule type" value="Genomic_DNA"/>
</dbReference>
<dbReference type="KEGG" id="xcl:G4Z02_07320"/>
<feature type="signal peptide" evidence="1">
    <location>
        <begin position="1"/>
        <end position="19"/>
    </location>
</feature>
<evidence type="ECO:0000313" key="2">
    <source>
        <dbReference type="EMBL" id="QMS85558.1"/>
    </source>
</evidence>
<organism evidence="2 3">
    <name type="scientific">Candidatus Xianfuyuplasma coldseepsis</name>
    <dbReference type="NCBI Taxonomy" id="2782163"/>
    <lineage>
        <taxon>Bacteria</taxon>
        <taxon>Bacillati</taxon>
        <taxon>Mycoplasmatota</taxon>
        <taxon>Mollicutes</taxon>
        <taxon>Candidatus Izemoplasmatales</taxon>
        <taxon>Candidatus Izemoplasmataceae</taxon>
        <taxon>Candidatus Xianfuyuplasma</taxon>
    </lineage>
</organism>
<accession>A0A7L7KUW1</accession>
<keyword evidence="1" id="KW-0732">Signal</keyword>
<sequence length="488" mass="55343">MRKIVLLMILTSLSIFLLTGCKPDDSNKPLDLSWVLLIVGSDDTYGLINQENDVIVPLEYDTLVRLGTHYLGEKDSTLYLFDKEGKQLFTLDNATVPDDIDDVSRRYLLDNIDLSTSSLIPFIRNDRYGFADMNGDVIIQPIYVLAESFMEEYGIIYAVKEDYTRGYIGIDNTEVIPFDNIKLGKPVEGMIQVGKQLSNIRIDYTYGFYNTDGELVIDIQYEEVRDFKGGYSVVEIDNDLGVIDTNGNLVLQAEYYSILIFPEIKRISTRTTNAESIVYDFSFNRIDEFPDNYPMYFFTTLGYSSFSYDGNVGLIDKDGNIVFETAGIIINRASTDGHYYVVIDDSNEERTYHLYNIDGDKIITQDQYIRNYSDGYLVSESDSNTYSLTSTNGDIVIADQDMIYSINGGGFGETLYTVINQGEHRIITQTGTPINNHTYSNSSLIWQLGLFSVAQNDKWGYIDSNGNEIIPLEYDYVEDGNNVVPMTE</sequence>
<feature type="chain" id="PRO_5036488411" evidence="1">
    <location>
        <begin position="20"/>
        <end position="488"/>
    </location>
</feature>
<gene>
    <name evidence="2" type="ORF">G4Z02_07320</name>
</gene>
<dbReference type="PANTHER" id="PTHR37841">
    <property type="entry name" value="GLR2918 PROTEIN"/>
    <property type="match status" value="1"/>
</dbReference>
<name>A0A7L7KUW1_9MOLU</name>
<dbReference type="Pfam" id="PF14903">
    <property type="entry name" value="WG_beta_rep"/>
    <property type="match status" value="5"/>
</dbReference>
<reference evidence="2 3" key="1">
    <citation type="submission" date="2020-02" db="EMBL/GenBank/DDBJ databases">
        <authorList>
            <person name="Zheng R.K."/>
            <person name="Sun C.M."/>
        </authorList>
    </citation>
    <scope>NUCLEOTIDE SEQUENCE [LARGE SCALE GENOMIC DNA]</scope>
    <source>
        <strain evidence="3">zrk13</strain>
    </source>
</reference>
<dbReference type="PANTHER" id="PTHR37841:SF1">
    <property type="entry name" value="DUF3298 DOMAIN-CONTAINING PROTEIN"/>
    <property type="match status" value="1"/>
</dbReference>
<dbReference type="Proteomes" id="UP000514720">
    <property type="component" value="Chromosome"/>
</dbReference>
<proteinExistence type="predicted"/>
<dbReference type="RefSeq" id="WP_258877359.1">
    <property type="nucleotide sequence ID" value="NZ_CP048914.1"/>
</dbReference>
<evidence type="ECO:0000313" key="3">
    <source>
        <dbReference type="Proteomes" id="UP000514720"/>
    </source>
</evidence>
<keyword evidence="3" id="KW-1185">Reference proteome</keyword>
<evidence type="ECO:0000256" key="1">
    <source>
        <dbReference type="SAM" id="SignalP"/>
    </source>
</evidence>
<dbReference type="SUPFAM" id="SSF69360">
    <property type="entry name" value="Cell wall binding repeat"/>
    <property type="match status" value="1"/>
</dbReference>
<dbReference type="PROSITE" id="PS51257">
    <property type="entry name" value="PROKAR_LIPOPROTEIN"/>
    <property type="match status" value="1"/>
</dbReference>
<dbReference type="InterPro" id="IPR032774">
    <property type="entry name" value="WG_beta_rep"/>
</dbReference>